<keyword evidence="3" id="KW-0808">Transferase</keyword>
<dbReference type="PANTHER" id="PTHR12526">
    <property type="entry name" value="GLYCOSYLTRANSFERASE"/>
    <property type="match status" value="1"/>
</dbReference>
<feature type="domain" description="Glycosyl transferase family 1" evidence="1">
    <location>
        <begin position="178"/>
        <end position="327"/>
    </location>
</feature>
<dbReference type="GO" id="GO:1901135">
    <property type="term" value="P:carbohydrate derivative metabolic process"/>
    <property type="evidence" value="ECO:0007669"/>
    <property type="project" value="UniProtKB-ARBA"/>
</dbReference>
<dbReference type="AlphaFoldDB" id="A0A109L8S8"/>
<dbReference type="PATRIC" id="fig|294.195.peg.1341"/>
<evidence type="ECO:0000259" key="1">
    <source>
        <dbReference type="Pfam" id="PF00534"/>
    </source>
</evidence>
<dbReference type="InterPro" id="IPR001296">
    <property type="entry name" value="Glyco_trans_1"/>
</dbReference>
<dbReference type="SUPFAM" id="SSF53756">
    <property type="entry name" value="UDP-Glycosyltransferase/glycogen phosphorylase"/>
    <property type="match status" value="1"/>
</dbReference>
<dbReference type="EMBL" id="LCYC01000008">
    <property type="protein sequence ID" value="KWV83121.1"/>
    <property type="molecule type" value="Genomic_DNA"/>
</dbReference>
<organism evidence="3 4">
    <name type="scientific">Pseudomonas fluorescens</name>
    <dbReference type="NCBI Taxonomy" id="294"/>
    <lineage>
        <taxon>Bacteria</taxon>
        <taxon>Pseudomonadati</taxon>
        <taxon>Pseudomonadota</taxon>
        <taxon>Gammaproteobacteria</taxon>
        <taxon>Pseudomonadales</taxon>
        <taxon>Pseudomonadaceae</taxon>
        <taxon>Pseudomonas</taxon>
    </lineage>
</organism>
<reference evidence="3 4" key="1">
    <citation type="submission" date="2015-05" db="EMBL/GenBank/DDBJ databases">
        <title>A genomic and transcriptomic approach to investigate the blue pigment phenotype in Pseudomonas fluorescens.</title>
        <authorList>
            <person name="Andreani N.A."/>
            <person name="Cardazzo B."/>
        </authorList>
    </citation>
    <scope>NUCLEOTIDE SEQUENCE [LARGE SCALE GENOMIC DNA]</scope>
    <source>
        <strain evidence="3 4">Ps_40</strain>
    </source>
</reference>
<dbReference type="EC" id="2.4.1.301" evidence="3"/>
<dbReference type="Pfam" id="PF00534">
    <property type="entry name" value="Glycos_transf_1"/>
    <property type="match status" value="1"/>
</dbReference>
<dbReference type="GO" id="GO:0016757">
    <property type="term" value="F:glycosyltransferase activity"/>
    <property type="evidence" value="ECO:0007669"/>
    <property type="project" value="UniProtKB-KW"/>
</dbReference>
<evidence type="ECO:0000313" key="3">
    <source>
        <dbReference type="EMBL" id="KWV83121.1"/>
    </source>
</evidence>
<sequence>MNILLVITGLGMGGAETQTVSLADQFAARGHNVTIAYILKPAIVLPRSEKVKVFWLEGEKSAFSMAKAYVNLAKIINQFKPDVVHSHMFHANILSRLARLICRVPRLICTAHNTNEGGKLRMLAYRVTHSLGDEFTNVSQEAVEAFEHKKAAPVGHMLSTHNGIDTQRLSFNPVARQQLRSELDIQQSKVFIAIGRFHEQKDYPNLLDAFSKFSRGQSSCHLLIVGDGELRPQIEQQIKNLGLQDKVSLLGIRKDVPELLSASDIFVLSSAWEGFGLVVAEAMAAERITIATNCGGVAEVMGGNGFLISPRDSVALADSMQQSVDLSDAAASEYGSKSRQHIIEKFGLDSVVDRWLKIYTKDVG</sequence>
<dbReference type="RefSeq" id="WP_060765826.1">
    <property type="nucleotide sequence ID" value="NZ_LCYC01000008.1"/>
</dbReference>
<dbReference type="PANTHER" id="PTHR12526:SF630">
    <property type="entry name" value="GLYCOSYLTRANSFERASE"/>
    <property type="match status" value="1"/>
</dbReference>
<evidence type="ECO:0000313" key="4">
    <source>
        <dbReference type="Proteomes" id="UP000063434"/>
    </source>
</evidence>
<evidence type="ECO:0000259" key="2">
    <source>
        <dbReference type="Pfam" id="PF13439"/>
    </source>
</evidence>
<feature type="domain" description="Glycosyltransferase subfamily 4-like N-terminal" evidence="2">
    <location>
        <begin position="12"/>
        <end position="168"/>
    </location>
</feature>
<proteinExistence type="predicted"/>
<name>A0A109L8S8_PSEFL</name>
<keyword evidence="3" id="KW-0328">Glycosyltransferase</keyword>
<accession>A0A109L8S8</accession>
<dbReference type="Proteomes" id="UP000063434">
    <property type="component" value="Unassembled WGS sequence"/>
</dbReference>
<protein>
    <submittedName>
        <fullName evidence="3">Alpha-D-kanosaminyltransferase</fullName>
        <ecNumber evidence="3">2.4.1.301</ecNumber>
    </submittedName>
</protein>
<gene>
    <name evidence="3" type="primary">kanE</name>
    <name evidence="3" type="ORF">PFL603g_01275</name>
</gene>
<dbReference type="Pfam" id="PF13439">
    <property type="entry name" value="Glyco_transf_4"/>
    <property type="match status" value="1"/>
</dbReference>
<dbReference type="InterPro" id="IPR028098">
    <property type="entry name" value="Glyco_trans_4-like_N"/>
</dbReference>
<comment type="caution">
    <text evidence="3">The sequence shown here is derived from an EMBL/GenBank/DDBJ whole genome shotgun (WGS) entry which is preliminary data.</text>
</comment>
<dbReference type="Gene3D" id="3.40.50.2000">
    <property type="entry name" value="Glycogen Phosphorylase B"/>
    <property type="match status" value="2"/>
</dbReference>